<keyword evidence="2" id="KW-1185">Reference proteome</keyword>
<dbReference type="Proteomes" id="UP001165121">
    <property type="component" value="Unassembled WGS sequence"/>
</dbReference>
<dbReference type="EMBL" id="BSXT01003696">
    <property type="protein sequence ID" value="GMF55326.1"/>
    <property type="molecule type" value="Genomic_DNA"/>
</dbReference>
<evidence type="ECO:0000313" key="1">
    <source>
        <dbReference type="EMBL" id="GMF55326.1"/>
    </source>
</evidence>
<dbReference type="AlphaFoldDB" id="A0A9W6Y7U4"/>
<name>A0A9W6Y7U4_9STRA</name>
<gene>
    <name evidence="1" type="ORF">Pfra01_002328700</name>
</gene>
<protein>
    <submittedName>
        <fullName evidence="1">Unnamed protein product</fullName>
    </submittedName>
</protein>
<evidence type="ECO:0000313" key="2">
    <source>
        <dbReference type="Proteomes" id="UP001165121"/>
    </source>
</evidence>
<dbReference type="OrthoDB" id="6780107at2759"/>
<sequence>MNRSLVEMARYSWDTKMVLNVATGMVQIVHTVKFMETAYPDQLMTRLEIDEDEETGEPECQSEFLCPWVPTCDGTSIVEARQQDVTNHDITPDGVHGGTPKKQVVTPSEIRTKHQKVDQARVKADDEQLVIDGGMLMSATKDVPRAYNEATTSDNRAQWKATIECELKSLMTNKTWKLVPRPKHQRAIG</sequence>
<organism evidence="1 2">
    <name type="scientific">Phytophthora fragariaefolia</name>
    <dbReference type="NCBI Taxonomy" id="1490495"/>
    <lineage>
        <taxon>Eukaryota</taxon>
        <taxon>Sar</taxon>
        <taxon>Stramenopiles</taxon>
        <taxon>Oomycota</taxon>
        <taxon>Peronosporomycetes</taxon>
        <taxon>Peronosporales</taxon>
        <taxon>Peronosporaceae</taxon>
        <taxon>Phytophthora</taxon>
    </lineage>
</organism>
<accession>A0A9W6Y7U4</accession>
<proteinExistence type="predicted"/>
<comment type="caution">
    <text evidence="1">The sequence shown here is derived from an EMBL/GenBank/DDBJ whole genome shotgun (WGS) entry which is preliminary data.</text>
</comment>
<reference evidence="1" key="1">
    <citation type="submission" date="2023-04" db="EMBL/GenBank/DDBJ databases">
        <title>Phytophthora fragariaefolia NBRC 109709.</title>
        <authorList>
            <person name="Ichikawa N."/>
            <person name="Sato H."/>
            <person name="Tonouchi N."/>
        </authorList>
    </citation>
    <scope>NUCLEOTIDE SEQUENCE</scope>
    <source>
        <strain evidence="1">NBRC 109709</strain>
    </source>
</reference>